<proteinExistence type="predicted"/>
<sequence>MRAREFCSHNGMAESPDARYAAINQNEHFIVLRRRMGRAALVVSALFFVWYFLFIVACVFARGLMGHRLAGHLNVALVFGVLQFVSTFALARRYSRYSREALDPLAAQVIADATAPERAGRTR</sequence>
<keyword evidence="3" id="KW-1185">Reference proteome</keyword>
<feature type="transmembrane region" description="Helical" evidence="1">
    <location>
        <begin position="69"/>
        <end position="91"/>
    </location>
</feature>
<dbReference type="EMBL" id="JBHLZP010000955">
    <property type="protein sequence ID" value="MFB9840171.1"/>
    <property type="molecule type" value="Genomic_DNA"/>
</dbReference>
<keyword evidence="1" id="KW-0812">Transmembrane</keyword>
<organism evidence="2 3">
    <name type="scientific">Actinoallomurus acaciae</name>
    <dbReference type="NCBI Taxonomy" id="502577"/>
    <lineage>
        <taxon>Bacteria</taxon>
        <taxon>Bacillati</taxon>
        <taxon>Actinomycetota</taxon>
        <taxon>Actinomycetes</taxon>
        <taxon>Streptosporangiales</taxon>
        <taxon>Thermomonosporaceae</taxon>
        <taxon>Actinoallomurus</taxon>
    </lineage>
</organism>
<comment type="caution">
    <text evidence="2">The sequence shown here is derived from an EMBL/GenBank/DDBJ whole genome shotgun (WGS) entry which is preliminary data.</text>
</comment>
<dbReference type="RefSeq" id="WP_378213392.1">
    <property type="nucleotide sequence ID" value="NZ_JBHLZP010000955.1"/>
</dbReference>
<evidence type="ECO:0000313" key="3">
    <source>
        <dbReference type="Proteomes" id="UP001589627"/>
    </source>
</evidence>
<protein>
    <submittedName>
        <fullName evidence="2">DUF485 domain-containing protein</fullName>
    </submittedName>
</protein>
<accession>A0ABV5YYQ0</accession>
<reference evidence="2 3" key="1">
    <citation type="submission" date="2024-09" db="EMBL/GenBank/DDBJ databases">
        <authorList>
            <person name="Sun Q."/>
            <person name="Mori K."/>
        </authorList>
    </citation>
    <scope>NUCLEOTIDE SEQUENCE [LARGE SCALE GENOMIC DNA]</scope>
    <source>
        <strain evidence="2 3">TBRC 0563</strain>
    </source>
</reference>
<dbReference type="PANTHER" id="PTHR38441">
    <property type="entry name" value="INTEGRAL MEMBRANE PROTEIN-RELATED"/>
    <property type="match status" value="1"/>
</dbReference>
<dbReference type="Proteomes" id="UP001589627">
    <property type="component" value="Unassembled WGS sequence"/>
</dbReference>
<dbReference type="InterPro" id="IPR007436">
    <property type="entry name" value="DUF485"/>
</dbReference>
<keyword evidence="1" id="KW-0472">Membrane</keyword>
<feature type="transmembrane region" description="Helical" evidence="1">
    <location>
        <begin position="39"/>
        <end position="63"/>
    </location>
</feature>
<dbReference type="Pfam" id="PF04341">
    <property type="entry name" value="DUF485"/>
    <property type="match status" value="1"/>
</dbReference>
<evidence type="ECO:0000313" key="2">
    <source>
        <dbReference type="EMBL" id="MFB9840171.1"/>
    </source>
</evidence>
<evidence type="ECO:0000256" key="1">
    <source>
        <dbReference type="SAM" id="Phobius"/>
    </source>
</evidence>
<gene>
    <name evidence="2" type="ORF">ACFFNX_49290</name>
</gene>
<name>A0ABV5YYQ0_9ACTN</name>
<dbReference type="PANTHER" id="PTHR38441:SF1">
    <property type="entry name" value="MEMBRANE PROTEIN"/>
    <property type="match status" value="1"/>
</dbReference>
<keyword evidence="1" id="KW-1133">Transmembrane helix</keyword>